<dbReference type="SUPFAM" id="SSF51126">
    <property type="entry name" value="Pectin lyase-like"/>
    <property type="match status" value="4"/>
</dbReference>
<gene>
    <name evidence="3" type="ORF">SAMN05444141_11086</name>
</gene>
<dbReference type="EMBL" id="FPBD01000010">
    <property type="protein sequence ID" value="SFU14896.1"/>
    <property type="molecule type" value="Genomic_DNA"/>
</dbReference>
<dbReference type="InterPro" id="IPR012332">
    <property type="entry name" value="Autotransporter_pectin_lyase_C"/>
</dbReference>
<dbReference type="RefSeq" id="WP_083417454.1">
    <property type="nucleotide sequence ID" value="NZ_FPBD01000010.1"/>
</dbReference>
<dbReference type="SUPFAM" id="SSF103515">
    <property type="entry name" value="Autotransporter"/>
    <property type="match status" value="1"/>
</dbReference>
<proteinExistence type="predicted"/>
<evidence type="ECO:0000313" key="4">
    <source>
        <dbReference type="Proteomes" id="UP000183371"/>
    </source>
</evidence>
<dbReference type="Gene3D" id="2.40.128.130">
    <property type="entry name" value="Autotransporter beta-domain"/>
    <property type="match status" value="1"/>
</dbReference>
<evidence type="ECO:0000259" key="2">
    <source>
        <dbReference type="PROSITE" id="PS51208"/>
    </source>
</evidence>
<dbReference type="Gene3D" id="2.160.20.20">
    <property type="match status" value="2"/>
</dbReference>
<dbReference type="InterPro" id="IPR013425">
    <property type="entry name" value="Autotrns_rpt"/>
</dbReference>
<organism evidence="3 4">
    <name type="scientific">Pseudovibrio denitrificans</name>
    <dbReference type="NCBI Taxonomy" id="258256"/>
    <lineage>
        <taxon>Bacteria</taxon>
        <taxon>Pseudomonadati</taxon>
        <taxon>Pseudomonadota</taxon>
        <taxon>Alphaproteobacteria</taxon>
        <taxon>Hyphomicrobiales</taxon>
        <taxon>Stappiaceae</taxon>
        <taxon>Pseudovibrio</taxon>
    </lineage>
</organism>
<dbReference type="GO" id="GO:0019867">
    <property type="term" value="C:outer membrane"/>
    <property type="evidence" value="ECO:0007669"/>
    <property type="project" value="InterPro"/>
</dbReference>
<protein>
    <submittedName>
        <fullName evidence="3">Autotransporter-associated beta strand repeat-containing protein</fullName>
    </submittedName>
</protein>
<dbReference type="InterPro" id="IPR005546">
    <property type="entry name" value="Autotransporte_beta"/>
</dbReference>
<sequence>MWYSERLLGTTALAGLTFACLFSLQVERADAQTVITGTINNPPFSINGTNGLRIGQNGADGTLNVFSGTTVPIGQLVEIGVANANGTLNVYQGASVTQSGNFVFIEVGNGFNEGTINLYESGQLFAPTGDIVLEGQGTINIGGEEGSAARSAGYLRVDDIYMLNGSKIVINTTSSGGNHLIADLVSVSSGAGEVLFENGTTQITNNNSRFTGKMFFEENATAVFTGTNAVGNADLDFVGGKIVTIGSTTVNGDIEVTNVGALNDATFETSNSNLTLAGDIIGNGKVRFEGNGITTLTGNNTWTGGADIDGTEVVFSSASNLGSGPIELNNGHLTFNGTTATVNNLFDLDGTSSMEVGSGDTLTVSNDISGSGRLKKLGDGTLVLGGTGSNFSGGLDLADGTVQFGSAASIGSGHIIYYGGDLSYVSGSDATISNTFEMHNNGTLDVQSGRTLTITGNIVNGGSSPGKLTIGSGGTVNLQGTNSFSGGLVVQENSTVGFSDSDDLGSGTVELDNGNLTFNGTTATISNLIDLDGTSSMTVGTGDTLTVSNDISGSGRLKKFGDGTLVLGGAGSSFSGGLDLAEGTVQFGAAANIGTGNIIYYGGDLSYVSGSDATVANTFEMHNDGTLDVQSGRTLTITGNVIDGGGSPATLTIGSGGTVNLRGSNTFSGGLVIQENSTVGFADSNDLGTGDIGLDSGNLSFIGTSATITNNLELFDDSTIDLQSGRTLTISGNITDGDGTPGMLTIGSGGTVNLGGTNTFTAGLTVQENSTVGFTSASNLGTGDITLDNGNLTFNGTTATIANGFDLTGTSAITVGSGDTLTASNDINGTGRLKKLGAGTLVLGGTGSSFSGGLDLVEGTTQFEAAANIGSGTVLFYGGDLSYVSGSNATIANNIEMHNNGTLDVQSGRTLTLTGNITDGGATPGALTIGSGGTVNLQGGNSFSGGLIVQENSSIEFTDPDRLGLGTTTLSNGNLLYQGVTDVILSRLALANGTSNTIDIDDASVNLEISSNLSGSGNLSIDGGEIITLSGTNSSWSGDFSITDAQLMFNAAENIGNGNVGITLNSSTLTYTGGGTVTINELAFSGTGNVVGTTDVVGQINIMSGLTGSDQVTFIGPGEVNLLGDNSGYTADIEIASGTVGLEGFSASAIGSGDVIIDGGTLFYLGTGNETVDTTKLQLRNNDNTIDMANTGATLTWTGNTAPGGGNFVKNGAGTLILSDGTKSLVNARIHGGTLQIGTSATDTSILDGSLTVVSDGTLSGYGEVTDNVVLDGGVLSPGASFGTITVGSLSATTNGGTLDMEVGSDPDTGAANTDQIIVSAGGSVDVTDMTLNLISVSGPTPVKIGDEFVIIDNLSTPGTQPVTGTFDAVNHDMFMLDVNVLYGVPGDDNDVAIQFIRSSNNFNDLATTRNEHSVTLALDTISESGDLFTHLAPMNNAQIKALLDPLSGEINASTRAILLADSRFLRQAVNDRLYNAHSAFASKVDDDMVTRTVGDFEMWGQVYGSWGEFFSDGNARTTGRSVGGILVGVDATYFDMVQLGVVAGFGRTSIDISSIDASSDSDSYSVGGYASANPIGDVKLRGGVAGTWYNIATDRDVALFPEEALSADQFAGSVQVFGELGYTLESTYGNLEPFAGVAYAYLTGPGFNESGGAAALKADSQSNSLTFLTLGTRGEFDLSNYLYGETSFVGLAAWQYASAETLDYTQSFIDSGNPFTVASVPIGRNVALIETGLQSNLTEYIQLNVNYYGLLSDEAVDHGANARLFVQY</sequence>
<evidence type="ECO:0000256" key="1">
    <source>
        <dbReference type="ARBA" id="ARBA00022729"/>
    </source>
</evidence>
<reference evidence="4" key="1">
    <citation type="submission" date="2016-10" db="EMBL/GenBank/DDBJ databases">
        <authorList>
            <person name="Varghese N."/>
            <person name="Submissions S."/>
        </authorList>
    </citation>
    <scope>NUCLEOTIDE SEQUENCE [LARGE SCALE GENOMIC DNA]</scope>
    <source>
        <strain evidence="4">DSM 17465</strain>
    </source>
</reference>
<dbReference type="Pfam" id="PF12951">
    <property type="entry name" value="PATR"/>
    <property type="match status" value="7"/>
</dbReference>
<keyword evidence="4" id="KW-1185">Reference proteome</keyword>
<dbReference type="NCBIfam" id="TIGR01414">
    <property type="entry name" value="autotrans_barl"/>
    <property type="match status" value="1"/>
</dbReference>
<dbReference type="NCBIfam" id="TIGR02601">
    <property type="entry name" value="autotrns_rpt"/>
    <property type="match status" value="1"/>
</dbReference>
<dbReference type="Pfam" id="PF03797">
    <property type="entry name" value="Autotransporter"/>
    <property type="match status" value="1"/>
</dbReference>
<dbReference type="InterPro" id="IPR036709">
    <property type="entry name" value="Autotransporte_beta_dom_sf"/>
</dbReference>
<dbReference type="Proteomes" id="UP000183371">
    <property type="component" value="Unassembled WGS sequence"/>
</dbReference>
<accession>A0A1I7DTH0</accession>
<feature type="domain" description="Autotransporter" evidence="2">
    <location>
        <begin position="1492"/>
        <end position="1769"/>
    </location>
</feature>
<dbReference type="PROSITE" id="PS51257">
    <property type="entry name" value="PROKAR_LIPOPROTEIN"/>
    <property type="match status" value="1"/>
</dbReference>
<dbReference type="SMART" id="SM00869">
    <property type="entry name" value="Autotransporter"/>
    <property type="match status" value="1"/>
</dbReference>
<dbReference type="InterPro" id="IPR006315">
    <property type="entry name" value="OM_autotransptr_brl_dom"/>
</dbReference>
<name>A0A1I7DTH0_9HYPH</name>
<dbReference type="InterPro" id="IPR011050">
    <property type="entry name" value="Pectin_lyase_fold/virulence"/>
</dbReference>
<keyword evidence="1" id="KW-0732">Signal</keyword>
<evidence type="ECO:0000313" key="3">
    <source>
        <dbReference type="EMBL" id="SFU14896.1"/>
    </source>
</evidence>
<dbReference type="PROSITE" id="PS51208">
    <property type="entry name" value="AUTOTRANSPORTER"/>
    <property type="match status" value="1"/>
</dbReference>